<proteinExistence type="predicted"/>
<reference evidence="2" key="1">
    <citation type="journal article" date="2019" name="Int. J. Syst. Evol. Microbiol.">
        <title>The Global Catalogue of Microorganisms (GCM) 10K type strain sequencing project: providing services to taxonomists for standard genome sequencing and annotation.</title>
        <authorList>
            <consortium name="The Broad Institute Genomics Platform"/>
            <consortium name="The Broad Institute Genome Sequencing Center for Infectious Disease"/>
            <person name="Wu L."/>
            <person name="Ma J."/>
        </authorList>
    </citation>
    <scope>NUCLEOTIDE SEQUENCE [LARGE SCALE GENOMIC DNA]</scope>
    <source>
        <strain evidence="2">CCUG 58127</strain>
    </source>
</reference>
<evidence type="ECO:0000313" key="2">
    <source>
        <dbReference type="Proteomes" id="UP001596298"/>
    </source>
</evidence>
<protein>
    <submittedName>
        <fullName evidence="1">Uncharacterized protein</fullName>
    </submittedName>
</protein>
<evidence type="ECO:0000313" key="1">
    <source>
        <dbReference type="EMBL" id="MFC6706797.1"/>
    </source>
</evidence>
<organism evidence="1 2">
    <name type="scientific">Flexivirga alba</name>
    <dbReference type="NCBI Taxonomy" id="702742"/>
    <lineage>
        <taxon>Bacteria</taxon>
        <taxon>Bacillati</taxon>
        <taxon>Actinomycetota</taxon>
        <taxon>Actinomycetes</taxon>
        <taxon>Micrococcales</taxon>
        <taxon>Dermacoccaceae</taxon>
        <taxon>Flexivirga</taxon>
    </lineage>
</organism>
<dbReference type="Proteomes" id="UP001596298">
    <property type="component" value="Unassembled WGS sequence"/>
</dbReference>
<name>A0ABW2AJ10_9MICO</name>
<accession>A0ABW2AJ10</accession>
<dbReference type="RefSeq" id="WP_382403481.1">
    <property type="nucleotide sequence ID" value="NZ_JBHSWH010000001.1"/>
</dbReference>
<comment type="caution">
    <text evidence="1">The sequence shown here is derived from an EMBL/GenBank/DDBJ whole genome shotgun (WGS) entry which is preliminary data.</text>
</comment>
<sequence>MSMPTRVQALIGLAHSHLDEAGQHSPNSPFAQQIRLAAARLPLVDREHYRPPPEQLSLGRHLSAALHALDEVPPLDGPADLQLCAWHIHELQRLAAHEAAS</sequence>
<keyword evidence="2" id="KW-1185">Reference proteome</keyword>
<dbReference type="EMBL" id="JBHSWH010000001">
    <property type="protein sequence ID" value="MFC6706797.1"/>
    <property type="molecule type" value="Genomic_DNA"/>
</dbReference>
<gene>
    <name evidence="1" type="ORF">ACFQDH_16415</name>
</gene>